<accession>L1JNB3</accession>
<keyword evidence="3" id="KW-1185">Reference proteome</keyword>
<dbReference type="Proteomes" id="UP000011087">
    <property type="component" value="Unassembled WGS sequence"/>
</dbReference>
<reference evidence="3" key="2">
    <citation type="submission" date="2012-11" db="EMBL/GenBank/DDBJ databases">
        <authorList>
            <person name="Kuo A."/>
            <person name="Curtis B.A."/>
            <person name="Tanifuji G."/>
            <person name="Burki F."/>
            <person name="Gruber A."/>
            <person name="Irimia M."/>
            <person name="Maruyama S."/>
            <person name="Arias M.C."/>
            <person name="Ball S.G."/>
            <person name="Gile G.H."/>
            <person name="Hirakawa Y."/>
            <person name="Hopkins J.F."/>
            <person name="Rensing S.A."/>
            <person name="Schmutz J."/>
            <person name="Symeonidi A."/>
            <person name="Elias M."/>
            <person name="Eveleigh R.J."/>
            <person name="Herman E.K."/>
            <person name="Klute M.J."/>
            <person name="Nakayama T."/>
            <person name="Obornik M."/>
            <person name="Reyes-Prieto A."/>
            <person name="Armbrust E.V."/>
            <person name="Aves S.J."/>
            <person name="Beiko R.G."/>
            <person name="Coutinho P."/>
            <person name="Dacks J.B."/>
            <person name="Durnford D.G."/>
            <person name="Fast N.M."/>
            <person name="Green B.R."/>
            <person name="Grisdale C."/>
            <person name="Hempe F."/>
            <person name="Henrissat B."/>
            <person name="Hoppner M.P."/>
            <person name="Ishida K.-I."/>
            <person name="Kim E."/>
            <person name="Koreny L."/>
            <person name="Kroth P.G."/>
            <person name="Liu Y."/>
            <person name="Malik S.-B."/>
            <person name="Maier U.G."/>
            <person name="McRose D."/>
            <person name="Mock T."/>
            <person name="Neilson J.A."/>
            <person name="Onodera N.T."/>
            <person name="Poole A.M."/>
            <person name="Pritham E.J."/>
            <person name="Richards T.A."/>
            <person name="Rocap G."/>
            <person name="Roy S.W."/>
            <person name="Sarai C."/>
            <person name="Schaack S."/>
            <person name="Shirato S."/>
            <person name="Slamovits C.H."/>
            <person name="Spencer D.F."/>
            <person name="Suzuki S."/>
            <person name="Worden A.Z."/>
            <person name="Zauner S."/>
            <person name="Barry K."/>
            <person name="Bell C."/>
            <person name="Bharti A.K."/>
            <person name="Crow J.A."/>
            <person name="Grimwood J."/>
            <person name="Kramer R."/>
            <person name="Lindquist E."/>
            <person name="Lucas S."/>
            <person name="Salamov A."/>
            <person name="McFadden G.I."/>
            <person name="Lane C.E."/>
            <person name="Keeling P.J."/>
            <person name="Gray M.W."/>
            <person name="Grigoriev I.V."/>
            <person name="Archibald J.M."/>
        </authorList>
    </citation>
    <scope>NUCLEOTIDE SEQUENCE</scope>
    <source>
        <strain evidence="3">CCMP2712</strain>
    </source>
</reference>
<dbReference type="HOGENOM" id="CLU_812462_0_0_1"/>
<gene>
    <name evidence="1" type="ORF">GUITHDRAFT_135852</name>
</gene>
<organism evidence="1">
    <name type="scientific">Guillardia theta (strain CCMP2712)</name>
    <name type="common">Cryptophyte</name>
    <dbReference type="NCBI Taxonomy" id="905079"/>
    <lineage>
        <taxon>Eukaryota</taxon>
        <taxon>Cryptophyceae</taxon>
        <taxon>Pyrenomonadales</taxon>
        <taxon>Geminigeraceae</taxon>
        <taxon>Guillardia</taxon>
    </lineage>
</organism>
<sequence length="342" mass="37052">MNSDPVVNQLFSDLEKALIKPIFVDIQQGSDTEGTGEAISPYKSFRYALRRWLKPGRCAPYCGDSSLKTSAVIFVRAGQYSGGMNENIELFLPRDVSLVIIKDPRFPCAEQPPDWACNFPVSVNLAPWSYWIKVEGGGFFSVSNVALRNSSSDAIVVQGKVSQVYNIYMYHGIFGSVEQVDTNGTISFVPNWDVEEDLRMQGRAVNCSAQGCYPGSILPAWHENPPELLPLSDASYQTWTLPASNIFPGEFYGLSVYVVSTGSGCINGGELVAKHEVAGGQGSGFSARFAIVNGSLSGLELVDTGSGYTSVSNLSIVIARGGEGCVNVSFQPFLVPDAYPYW</sequence>
<dbReference type="RefSeq" id="XP_005836660.1">
    <property type="nucleotide sequence ID" value="XM_005836603.1"/>
</dbReference>
<dbReference type="GeneID" id="17306338"/>
<protein>
    <submittedName>
        <fullName evidence="1 2">Uncharacterized protein</fullName>
    </submittedName>
</protein>
<proteinExistence type="predicted"/>
<evidence type="ECO:0000313" key="1">
    <source>
        <dbReference type="EMBL" id="EKX49680.1"/>
    </source>
</evidence>
<reference evidence="1 3" key="1">
    <citation type="journal article" date="2012" name="Nature">
        <title>Algal genomes reveal evolutionary mosaicism and the fate of nucleomorphs.</title>
        <authorList>
            <consortium name="DOE Joint Genome Institute"/>
            <person name="Curtis B.A."/>
            <person name="Tanifuji G."/>
            <person name="Burki F."/>
            <person name="Gruber A."/>
            <person name="Irimia M."/>
            <person name="Maruyama S."/>
            <person name="Arias M.C."/>
            <person name="Ball S.G."/>
            <person name="Gile G.H."/>
            <person name="Hirakawa Y."/>
            <person name="Hopkins J.F."/>
            <person name="Kuo A."/>
            <person name="Rensing S.A."/>
            <person name="Schmutz J."/>
            <person name="Symeonidi A."/>
            <person name="Elias M."/>
            <person name="Eveleigh R.J."/>
            <person name="Herman E.K."/>
            <person name="Klute M.J."/>
            <person name="Nakayama T."/>
            <person name="Obornik M."/>
            <person name="Reyes-Prieto A."/>
            <person name="Armbrust E.V."/>
            <person name="Aves S.J."/>
            <person name="Beiko R.G."/>
            <person name="Coutinho P."/>
            <person name="Dacks J.B."/>
            <person name="Durnford D.G."/>
            <person name="Fast N.M."/>
            <person name="Green B.R."/>
            <person name="Grisdale C.J."/>
            <person name="Hempel F."/>
            <person name="Henrissat B."/>
            <person name="Hoppner M.P."/>
            <person name="Ishida K."/>
            <person name="Kim E."/>
            <person name="Koreny L."/>
            <person name="Kroth P.G."/>
            <person name="Liu Y."/>
            <person name="Malik S.B."/>
            <person name="Maier U.G."/>
            <person name="McRose D."/>
            <person name="Mock T."/>
            <person name="Neilson J.A."/>
            <person name="Onodera N.T."/>
            <person name="Poole A.M."/>
            <person name="Pritham E.J."/>
            <person name="Richards T.A."/>
            <person name="Rocap G."/>
            <person name="Roy S.W."/>
            <person name="Sarai C."/>
            <person name="Schaack S."/>
            <person name="Shirato S."/>
            <person name="Slamovits C.H."/>
            <person name="Spencer D.F."/>
            <person name="Suzuki S."/>
            <person name="Worden A.Z."/>
            <person name="Zauner S."/>
            <person name="Barry K."/>
            <person name="Bell C."/>
            <person name="Bharti A.K."/>
            <person name="Crow J.A."/>
            <person name="Grimwood J."/>
            <person name="Kramer R."/>
            <person name="Lindquist E."/>
            <person name="Lucas S."/>
            <person name="Salamov A."/>
            <person name="McFadden G.I."/>
            <person name="Lane C.E."/>
            <person name="Keeling P.J."/>
            <person name="Gray M.W."/>
            <person name="Grigoriev I.V."/>
            <person name="Archibald J.M."/>
        </authorList>
    </citation>
    <scope>NUCLEOTIDE SEQUENCE</scope>
    <source>
        <strain evidence="1 3">CCMP2712</strain>
    </source>
</reference>
<dbReference type="EMBL" id="JH992981">
    <property type="protein sequence ID" value="EKX49680.1"/>
    <property type="molecule type" value="Genomic_DNA"/>
</dbReference>
<dbReference type="KEGG" id="gtt:GUITHDRAFT_135852"/>
<evidence type="ECO:0000313" key="3">
    <source>
        <dbReference type="Proteomes" id="UP000011087"/>
    </source>
</evidence>
<dbReference type="PaxDb" id="55529-EKX49680"/>
<dbReference type="EnsemblProtists" id="EKX49680">
    <property type="protein sequence ID" value="EKX49680"/>
    <property type="gene ID" value="GUITHDRAFT_135852"/>
</dbReference>
<evidence type="ECO:0000313" key="2">
    <source>
        <dbReference type="EnsemblProtists" id="EKX49680"/>
    </source>
</evidence>
<dbReference type="AlphaFoldDB" id="L1JNB3"/>
<reference evidence="2" key="3">
    <citation type="submission" date="2016-03" db="UniProtKB">
        <authorList>
            <consortium name="EnsemblProtists"/>
        </authorList>
    </citation>
    <scope>IDENTIFICATION</scope>
</reference>
<name>L1JNB3_GUITC</name>